<feature type="non-terminal residue" evidence="3">
    <location>
        <position position="1"/>
    </location>
</feature>
<feature type="compositionally biased region" description="Basic residues" evidence="2">
    <location>
        <begin position="202"/>
        <end position="213"/>
    </location>
</feature>
<reference evidence="3" key="1">
    <citation type="submission" date="2013-07" db="EMBL/GenBank/DDBJ databases">
        <authorList>
            <person name="Carlson J."/>
            <person name="Booth B."/>
            <person name="Frise E."/>
            <person name="Park S."/>
            <person name="Wan K."/>
            <person name="Yu C."/>
            <person name="Celniker S."/>
        </authorList>
    </citation>
    <scope>NUCLEOTIDE SEQUENCE</scope>
</reference>
<dbReference type="HOGENOM" id="CLU_083720_0_0_1"/>
<proteinExistence type="evidence at transcript level"/>
<dbReference type="VEuPathDB" id="VectorBase:FBgn0036729"/>
<evidence type="ECO:0000256" key="1">
    <source>
        <dbReference type="SAM" id="Coils"/>
    </source>
</evidence>
<dbReference type="OrthoDB" id="7866449at2759"/>
<name>S5NJ17_DROME</name>
<protein>
    <submittedName>
        <fullName evidence="3">FI22884p1</fullName>
    </submittedName>
</protein>
<dbReference type="EMBL" id="BT150195">
    <property type="protein sequence ID" value="AGR67532.1"/>
    <property type="molecule type" value="mRNA"/>
</dbReference>
<gene>
    <name evidence="3" type="primary">CG13733-RA</name>
</gene>
<organism evidence="3">
    <name type="scientific">Drosophila melanogaster</name>
    <name type="common">Fruit fly</name>
    <dbReference type="NCBI Taxonomy" id="7227"/>
    <lineage>
        <taxon>Eukaryota</taxon>
        <taxon>Metazoa</taxon>
        <taxon>Ecdysozoa</taxon>
        <taxon>Arthropoda</taxon>
        <taxon>Hexapoda</taxon>
        <taxon>Insecta</taxon>
        <taxon>Pterygota</taxon>
        <taxon>Neoptera</taxon>
        <taxon>Endopterygota</taxon>
        <taxon>Diptera</taxon>
        <taxon>Brachycera</taxon>
        <taxon>Muscomorpha</taxon>
        <taxon>Ephydroidea</taxon>
        <taxon>Drosophilidae</taxon>
        <taxon>Drosophila</taxon>
        <taxon>Sophophora</taxon>
    </lineage>
</organism>
<evidence type="ECO:0000256" key="2">
    <source>
        <dbReference type="SAM" id="MobiDB-lite"/>
    </source>
</evidence>
<evidence type="ECO:0000313" key="3">
    <source>
        <dbReference type="EMBL" id="AGR67532.1"/>
    </source>
</evidence>
<feature type="region of interest" description="Disordered" evidence="2">
    <location>
        <begin position="202"/>
        <end position="281"/>
    </location>
</feature>
<accession>S5NJ17</accession>
<feature type="coiled-coil region" evidence="1">
    <location>
        <begin position="24"/>
        <end position="157"/>
    </location>
</feature>
<sequence length="301" mass="34676">RQAVCFGLPKFDSSSAMPYHDRAKARLENEVVLLRSEVSSLRSKHNQHRKYRQEQVVLQARMEQEIQLLQSELAAAQSNRNERECGGAEQCSVLSQQLEKLDEHVAKQEKYIAFLEEQINLTRNKYQQRMTEVRQNAELVEKEMKRVRREMKTIAEQAGEVDSLKNQVGFLTAKLERRNAIISRYEAQQEEMISIMASLQKKKVKKTRHQKIHNNHDDKADVRSIPSEQLPMPKPSDQIKHRKKRKFGEGDKEDSSSAGSDKPPSFEANPRSSKIRSHNLDCLSSALKNKLSNQQQSTVEG</sequence>
<dbReference type="AlphaFoldDB" id="S5NJ17"/>
<dbReference type="ExpressionAtlas" id="S5NJ17">
    <property type="expression patterns" value="baseline and differential"/>
</dbReference>
<keyword evidence="1" id="KW-0175">Coiled coil</keyword>
<dbReference type="Bgee" id="FBgn0036729">
    <property type="expression patterns" value="Expressed in early elongation stage spermatid (Drosophila) in testis and 22 other cell types or tissues"/>
</dbReference>